<name>A0ABV9YWX7_9HYPH</name>
<comment type="caution">
    <text evidence="1">The sequence shown here is derived from an EMBL/GenBank/DDBJ whole genome shotgun (WGS) entry which is preliminary data.</text>
</comment>
<evidence type="ECO:0000313" key="2">
    <source>
        <dbReference type="Proteomes" id="UP001595796"/>
    </source>
</evidence>
<dbReference type="Proteomes" id="UP001595796">
    <property type="component" value="Unassembled WGS sequence"/>
</dbReference>
<organism evidence="1 2">
    <name type="scientific">Flaviflagellibacter deserti</name>
    <dbReference type="NCBI Taxonomy" id="2267266"/>
    <lineage>
        <taxon>Bacteria</taxon>
        <taxon>Pseudomonadati</taxon>
        <taxon>Pseudomonadota</taxon>
        <taxon>Alphaproteobacteria</taxon>
        <taxon>Hyphomicrobiales</taxon>
        <taxon>Flaviflagellibacter</taxon>
    </lineage>
</organism>
<keyword evidence="2" id="KW-1185">Reference proteome</keyword>
<evidence type="ECO:0000313" key="1">
    <source>
        <dbReference type="EMBL" id="MFC5067358.1"/>
    </source>
</evidence>
<dbReference type="RefSeq" id="WP_114958617.1">
    <property type="nucleotide sequence ID" value="NZ_JBHSJF010000005.1"/>
</dbReference>
<gene>
    <name evidence="1" type="ORF">ACFPFW_04940</name>
</gene>
<sequence>MAALEGNVLKDITVMPGEWIGGTMAFEPPRKEDADGKARSYSIGLKIGEDTHVIEITQAPGE</sequence>
<proteinExistence type="predicted"/>
<reference evidence="2" key="1">
    <citation type="journal article" date="2019" name="Int. J. Syst. Evol. Microbiol.">
        <title>The Global Catalogue of Microorganisms (GCM) 10K type strain sequencing project: providing services to taxonomists for standard genome sequencing and annotation.</title>
        <authorList>
            <consortium name="The Broad Institute Genomics Platform"/>
            <consortium name="The Broad Institute Genome Sequencing Center for Infectious Disease"/>
            <person name="Wu L."/>
            <person name="Ma J."/>
        </authorList>
    </citation>
    <scope>NUCLEOTIDE SEQUENCE [LARGE SCALE GENOMIC DNA]</scope>
    <source>
        <strain evidence="2">CGMCC 1.16444</strain>
    </source>
</reference>
<dbReference type="EMBL" id="JBHSJF010000005">
    <property type="protein sequence ID" value="MFC5067358.1"/>
    <property type="molecule type" value="Genomic_DNA"/>
</dbReference>
<protein>
    <submittedName>
        <fullName evidence="1">Uncharacterized protein</fullName>
    </submittedName>
</protein>
<accession>A0ABV9YWX7</accession>